<keyword evidence="2" id="KW-1185">Reference proteome</keyword>
<organism evidence="1 2">
    <name type="scientific">Patagioenas fasciata monilis</name>
    <dbReference type="NCBI Taxonomy" id="372326"/>
    <lineage>
        <taxon>Eukaryota</taxon>
        <taxon>Metazoa</taxon>
        <taxon>Chordata</taxon>
        <taxon>Craniata</taxon>
        <taxon>Vertebrata</taxon>
        <taxon>Euteleostomi</taxon>
        <taxon>Archelosauria</taxon>
        <taxon>Archosauria</taxon>
        <taxon>Dinosauria</taxon>
        <taxon>Saurischia</taxon>
        <taxon>Theropoda</taxon>
        <taxon>Coelurosauria</taxon>
        <taxon>Aves</taxon>
        <taxon>Neognathae</taxon>
        <taxon>Neoaves</taxon>
        <taxon>Columbimorphae</taxon>
        <taxon>Columbiformes</taxon>
        <taxon>Columbidae</taxon>
        <taxon>Patagioenas</taxon>
    </lineage>
</organism>
<reference evidence="1 2" key="1">
    <citation type="submission" date="2016-02" db="EMBL/GenBank/DDBJ databases">
        <title>Band-tailed pigeon sequencing and assembly.</title>
        <authorList>
            <person name="Soares A.E."/>
            <person name="Novak B.J."/>
            <person name="Rice E.S."/>
            <person name="O'Connell B."/>
            <person name="Chang D."/>
            <person name="Weber S."/>
            <person name="Shapiro B."/>
        </authorList>
    </citation>
    <scope>NUCLEOTIDE SEQUENCE [LARGE SCALE GENOMIC DNA]</scope>
    <source>
        <strain evidence="1">BTP2013</strain>
        <tissue evidence="1">Blood</tissue>
    </source>
</reference>
<accession>A0A1V4J8Y6</accession>
<evidence type="ECO:0000313" key="2">
    <source>
        <dbReference type="Proteomes" id="UP000190648"/>
    </source>
</evidence>
<comment type="caution">
    <text evidence="1">The sequence shown here is derived from an EMBL/GenBank/DDBJ whole genome shotgun (WGS) entry which is preliminary data.</text>
</comment>
<dbReference type="AlphaFoldDB" id="A0A1V4J8Y6"/>
<protein>
    <submittedName>
        <fullName evidence="1">Uncharacterized protein</fullName>
    </submittedName>
</protein>
<proteinExistence type="predicted"/>
<sequence>MWTDLLCKDSSSLAPNTPSFLLTKFHNTASLLPGVRMCLCLSGIPIGCCPLMFVERTAFGKLLLDTVI</sequence>
<dbReference type="EMBL" id="LSYS01008398">
    <property type="protein sequence ID" value="OPJ68772.1"/>
    <property type="molecule type" value="Genomic_DNA"/>
</dbReference>
<dbReference type="Proteomes" id="UP000190648">
    <property type="component" value="Unassembled WGS sequence"/>
</dbReference>
<evidence type="ECO:0000313" key="1">
    <source>
        <dbReference type="EMBL" id="OPJ68772.1"/>
    </source>
</evidence>
<gene>
    <name evidence="1" type="ORF">AV530_012859</name>
</gene>
<name>A0A1V4J8Y6_PATFA</name>